<protein>
    <submittedName>
        <fullName evidence="1">Uncharacterized protein</fullName>
    </submittedName>
</protein>
<keyword evidence="2" id="KW-1185">Reference proteome</keyword>
<evidence type="ECO:0000313" key="2">
    <source>
        <dbReference type="Proteomes" id="UP000828048"/>
    </source>
</evidence>
<sequence length="67" mass="7649">MIVPPGYLFRPSDEELLVFYLGRKIKGLPLPCDVFIERDIYGVKKAHDADLHCVDWNPHDVNLNPTG</sequence>
<name>A0ACB7Y7Y5_9ERIC</name>
<organism evidence="1 2">
    <name type="scientific">Vaccinium darrowii</name>
    <dbReference type="NCBI Taxonomy" id="229202"/>
    <lineage>
        <taxon>Eukaryota</taxon>
        <taxon>Viridiplantae</taxon>
        <taxon>Streptophyta</taxon>
        <taxon>Embryophyta</taxon>
        <taxon>Tracheophyta</taxon>
        <taxon>Spermatophyta</taxon>
        <taxon>Magnoliopsida</taxon>
        <taxon>eudicotyledons</taxon>
        <taxon>Gunneridae</taxon>
        <taxon>Pentapetalae</taxon>
        <taxon>asterids</taxon>
        <taxon>Ericales</taxon>
        <taxon>Ericaceae</taxon>
        <taxon>Vaccinioideae</taxon>
        <taxon>Vaccinieae</taxon>
        <taxon>Vaccinium</taxon>
    </lineage>
</organism>
<comment type="caution">
    <text evidence="1">The sequence shown here is derived from an EMBL/GenBank/DDBJ whole genome shotgun (WGS) entry which is preliminary data.</text>
</comment>
<dbReference type="EMBL" id="CM037157">
    <property type="protein sequence ID" value="KAH7849511.1"/>
    <property type="molecule type" value="Genomic_DNA"/>
</dbReference>
<proteinExistence type="predicted"/>
<reference evidence="1 2" key="1">
    <citation type="journal article" date="2021" name="Hortic Res">
        <title>High-quality reference genome and annotation aids understanding of berry development for evergreen blueberry (Vaccinium darrowii).</title>
        <authorList>
            <person name="Yu J."/>
            <person name="Hulse-Kemp A.M."/>
            <person name="Babiker E."/>
            <person name="Staton M."/>
        </authorList>
    </citation>
    <scope>NUCLEOTIDE SEQUENCE [LARGE SCALE GENOMIC DNA]</scope>
    <source>
        <strain evidence="2">cv. NJ 8807/NJ 8810</strain>
        <tissue evidence="1">Young leaf</tissue>
    </source>
</reference>
<accession>A0ACB7Y7Y5</accession>
<evidence type="ECO:0000313" key="1">
    <source>
        <dbReference type="EMBL" id="KAH7849511.1"/>
    </source>
</evidence>
<dbReference type="Proteomes" id="UP000828048">
    <property type="component" value="Chromosome 7"/>
</dbReference>
<gene>
    <name evidence="1" type="ORF">Vadar_018905</name>
</gene>